<gene>
    <name evidence="1" type="ORF">G5I_02423</name>
</gene>
<reference evidence="1" key="1">
    <citation type="submission" date="2011-02" db="EMBL/GenBank/DDBJ databases">
        <title>The genome of the leaf-cutting ant Acromyrmex echinatior suggests key adaptations to social evolution and fungus farming.</title>
        <authorList>
            <person name="Nygaard S."/>
            <person name="Zhang G."/>
        </authorList>
    </citation>
    <scope>NUCLEOTIDE SEQUENCE</scope>
</reference>
<name>F4WA94_ACREC</name>
<keyword evidence="2" id="KW-1185">Reference proteome</keyword>
<dbReference type="STRING" id="103372.F4WA94"/>
<accession>F4WA94</accession>
<protein>
    <submittedName>
        <fullName evidence="1">Adrenodoxin-like protein, mitochondrial</fullName>
    </submittedName>
</protein>
<organism evidence="2">
    <name type="scientific">Acromyrmex echinatior</name>
    <name type="common">Panamanian leafcutter ant</name>
    <name type="synonym">Acromyrmex octospinosus echinatior</name>
    <dbReference type="NCBI Taxonomy" id="103372"/>
    <lineage>
        <taxon>Eukaryota</taxon>
        <taxon>Metazoa</taxon>
        <taxon>Ecdysozoa</taxon>
        <taxon>Arthropoda</taxon>
        <taxon>Hexapoda</taxon>
        <taxon>Insecta</taxon>
        <taxon>Pterygota</taxon>
        <taxon>Neoptera</taxon>
        <taxon>Endopterygota</taxon>
        <taxon>Hymenoptera</taxon>
        <taxon>Apocrita</taxon>
        <taxon>Aculeata</taxon>
        <taxon>Formicoidea</taxon>
        <taxon>Formicidae</taxon>
        <taxon>Myrmicinae</taxon>
        <taxon>Acromyrmex</taxon>
    </lineage>
</organism>
<dbReference type="EMBL" id="GL888045">
    <property type="protein sequence ID" value="EGI68885.1"/>
    <property type="molecule type" value="Genomic_DNA"/>
</dbReference>
<dbReference type="Proteomes" id="UP000007755">
    <property type="component" value="Unassembled WGS sequence"/>
</dbReference>
<dbReference type="eggNOG" id="KOG3309">
    <property type="taxonomic scope" value="Eukaryota"/>
</dbReference>
<dbReference type="InParanoid" id="F4WA94"/>
<proteinExistence type="predicted"/>
<sequence>MATNPANWRHSLYIHSTMHVPRTSSQGQNKNIGGGFGCQIILKKELDGIELELPKATRNFYVDGHTPTSH</sequence>
<evidence type="ECO:0000313" key="2">
    <source>
        <dbReference type="Proteomes" id="UP000007755"/>
    </source>
</evidence>
<dbReference type="AlphaFoldDB" id="F4WA94"/>
<evidence type="ECO:0000313" key="1">
    <source>
        <dbReference type="EMBL" id="EGI68885.1"/>
    </source>
</evidence>